<keyword evidence="2" id="KW-0472">Membrane</keyword>
<feature type="compositionally biased region" description="Polar residues" evidence="1">
    <location>
        <begin position="495"/>
        <end position="511"/>
    </location>
</feature>
<dbReference type="InParanoid" id="B0DQS7"/>
<evidence type="ECO:0000313" key="4">
    <source>
        <dbReference type="Proteomes" id="UP000001194"/>
    </source>
</evidence>
<dbReference type="AlphaFoldDB" id="B0DQS7"/>
<dbReference type="GeneID" id="6081858"/>
<evidence type="ECO:0000256" key="2">
    <source>
        <dbReference type="SAM" id="Phobius"/>
    </source>
</evidence>
<feature type="region of interest" description="Disordered" evidence="1">
    <location>
        <begin position="394"/>
        <end position="459"/>
    </location>
</feature>
<dbReference type="HOGENOM" id="CLU_592591_0_0_1"/>
<feature type="compositionally biased region" description="Polar residues" evidence="1">
    <location>
        <begin position="18"/>
        <end position="28"/>
    </location>
</feature>
<feature type="region of interest" description="Disordered" evidence="1">
    <location>
        <begin position="1"/>
        <end position="28"/>
    </location>
</feature>
<dbReference type="STRING" id="486041.B0DQS7"/>
<name>B0DQS7_LACBS</name>
<keyword evidence="2" id="KW-0812">Transmembrane</keyword>
<gene>
    <name evidence="3" type="ORF">LACBIDRAFT_331858</name>
</gene>
<sequence length="511" mass="54115">MRSSRCSPVSSRVGKSPPRSSQSLGLGKTGSNQANWLTGNLPRLFHDLRCFSHGAHVIDYPRSACFATYWVQDIEESVFPLLFPSSSSSSLVMLMTSDKCATSGRAQAAHHSAGAQWNVTIDDIDPSIVYSPADAWYSTSENCTVCLSPSVINSYHEGLHLLPPYPNAVASAPSLSQPTGVPKAADDVGLGDLEVTLKYDFSGSAVYLFGIQPLAASNSTMAPTTMNLSFTLDQTLYPNFVSTGTQGGTGFRSNVSVFKEEGLTEGPHALTVEIGLGSAFLFDYLVYTTTNSTNNASAPIEQTQAASSARPKNNNNIATFGGAVGGSVGVLALLFLGLAFSIIRRRKKSALRDRLERSLRPEMIGPSNFVERFFPHDPMDQTQREIVVPSVPPPTYGAALSSPTTGASTPFSSHLGPHSLHAPSRTLSYADIPPASLPPTPSLDQLPPPFSGGNTPSDSIMAPGAALPLFHNSNFVEGDVISGDAGSHIVPLMRQSGSNSRTSSQVTPPPK</sequence>
<dbReference type="RefSeq" id="XP_001886307.1">
    <property type="nucleotide sequence ID" value="XM_001886272.1"/>
</dbReference>
<feature type="compositionally biased region" description="Polar residues" evidence="1">
    <location>
        <begin position="401"/>
        <end position="412"/>
    </location>
</feature>
<feature type="compositionally biased region" description="Pro residues" evidence="1">
    <location>
        <begin position="435"/>
        <end position="450"/>
    </location>
</feature>
<protein>
    <submittedName>
        <fullName evidence="3">Predicted protein</fullName>
    </submittedName>
</protein>
<dbReference type="KEGG" id="lbc:LACBIDRAFT_331858"/>
<feature type="transmembrane region" description="Helical" evidence="2">
    <location>
        <begin position="317"/>
        <end position="343"/>
    </location>
</feature>
<dbReference type="OrthoDB" id="3265715at2759"/>
<dbReference type="Proteomes" id="UP000001194">
    <property type="component" value="Unassembled WGS sequence"/>
</dbReference>
<reference evidence="3 4" key="1">
    <citation type="journal article" date="2008" name="Nature">
        <title>The genome of Laccaria bicolor provides insights into mycorrhizal symbiosis.</title>
        <authorList>
            <person name="Martin F."/>
            <person name="Aerts A."/>
            <person name="Ahren D."/>
            <person name="Brun A."/>
            <person name="Danchin E.G.J."/>
            <person name="Duchaussoy F."/>
            <person name="Gibon J."/>
            <person name="Kohler A."/>
            <person name="Lindquist E."/>
            <person name="Pereda V."/>
            <person name="Salamov A."/>
            <person name="Shapiro H.J."/>
            <person name="Wuyts J."/>
            <person name="Blaudez D."/>
            <person name="Buee M."/>
            <person name="Brokstein P."/>
            <person name="Canbaeck B."/>
            <person name="Cohen D."/>
            <person name="Courty P.E."/>
            <person name="Coutinho P.M."/>
            <person name="Delaruelle C."/>
            <person name="Detter J.C."/>
            <person name="Deveau A."/>
            <person name="DiFazio S."/>
            <person name="Duplessis S."/>
            <person name="Fraissinet-Tachet L."/>
            <person name="Lucic E."/>
            <person name="Frey-Klett P."/>
            <person name="Fourrey C."/>
            <person name="Feussner I."/>
            <person name="Gay G."/>
            <person name="Grimwood J."/>
            <person name="Hoegger P.J."/>
            <person name="Jain P."/>
            <person name="Kilaru S."/>
            <person name="Labbe J."/>
            <person name="Lin Y.C."/>
            <person name="Legue V."/>
            <person name="Le Tacon F."/>
            <person name="Marmeisse R."/>
            <person name="Melayah D."/>
            <person name="Montanini B."/>
            <person name="Muratet M."/>
            <person name="Nehls U."/>
            <person name="Niculita-Hirzel H."/>
            <person name="Oudot-Le Secq M.P."/>
            <person name="Peter M."/>
            <person name="Quesneville H."/>
            <person name="Rajashekar B."/>
            <person name="Reich M."/>
            <person name="Rouhier N."/>
            <person name="Schmutz J."/>
            <person name="Yin T."/>
            <person name="Chalot M."/>
            <person name="Henrissat B."/>
            <person name="Kuees U."/>
            <person name="Lucas S."/>
            <person name="Van de Peer Y."/>
            <person name="Podila G.K."/>
            <person name="Polle A."/>
            <person name="Pukkila P.J."/>
            <person name="Richardson P.M."/>
            <person name="Rouze P."/>
            <person name="Sanders I.R."/>
            <person name="Stajich J.E."/>
            <person name="Tunlid A."/>
            <person name="Tuskan G."/>
            <person name="Grigoriev I.V."/>
        </authorList>
    </citation>
    <scope>NUCLEOTIDE SEQUENCE [LARGE SCALE GENOMIC DNA]</scope>
    <source>
        <strain evidence="4">S238N-H82 / ATCC MYA-4686</strain>
    </source>
</reference>
<evidence type="ECO:0000256" key="1">
    <source>
        <dbReference type="SAM" id="MobiDB-lite"/>
    </source>
</evidence>
<keyword evidence="2" id="KW-1133">Transmembrane helix</keyword>
<keyword evidence="4" id="KW-1185">Reference proteome</keyword>
<accession>B0DQS7</accession>
<feature type="region of interest" description="Disordered" evidence="1">
    <location>
        <begin position="491"/>
        <end position="511"/>
    </location>
</feature>
<proteinExistence type="predicted"/>
<feature type="compositionally biased region" description="Low complexity" evidence="1">
    <location>
        <begin position="1"/>
        <end position="13"/>
    </location>
</feature>
<organism evidence="4">
    <name type="scientific">Laccaria bicolor (strain S238N-H82 / ATCC MYA-4686)</name>
    <name type="common">Bicoloured deceiver</name>
    <name type="synonym">Laccaria laccata var. bicolor</name>
    <dbReference type="NCBI Taxonomy" id="486041"/>
    <lineage>
        <taxon>Eukaryota</taxon>
        <taxon>Fungi</taxon>
        <taxon>Dikarya</taxon>
        <taxon>Basidiomycota</taxon>
        <taxon>Agaricomycotina</taxon>
        <taxon>Agaricomycetes</taxon>
        <taxon>Agaricomycetidae</taxon>
        <taxon>Agaricales</taxon>
        <taxon>Agaricineae</taxon>
        <taxon>Hydnangiaceae</taxon>
        <taxon>Laccaria</taxon>
    </lineage>
</organism>
<evidence type="ECO:0000313" key="3">
    <source>
        <dbReference type="EMBL" id="EDR03166.1"/>
    </source>
</evidence>
<dbReference type="EMBL" id="DS547126">
    <property type="protein sequence ID" value="EDR03166.1"/>
    <property type="molecule type" value="Genomic_DNA"/>
</dbReference>